<accession>A0A6A4AHD7</accession>
<gene>
    <name evidence="2" type="ORF">PR003_g35171</name>
</gene>
<organism evidence="2 3">
    <name type="scientific">Phytophthora rubi</name>
    <dbReference type="NCBI Taxonomy" id="129364"/>
    <lineage>
        <taxon>Eukaryota</taxon>
        <taxon>Sar</taxon>
        <taxon>Stramenopiles</taxon>
        <taxon>Oomycota</taxon>
        <taxon>Peronosporomycetes</taxon>
        <taxon>Peronosporales</taxon>
        <taxon>Peronosporaceae</taxon>
        <taxon>Phytophthora</taxon>
    </lineage>
</organism>
<feature type="compositionally biased region" description="Polar residues" evidence="1">
    <location>
        <begin position="24"/>
        <end position="33"/>
    </location>
</feature>
<evidence type="ECO:0000256" key="1">
    <source>
        <dbReference type="SAM" id="MobiDB-lite"/>
    </source>
</evidence>
<feature type="non-terminal residue" evidence="2">
    <location>
        <position position="1"/>
    </location>
</feature>
<proteinExistence type="predicted"/>
<dbReference type="AlphaFoldDB" id="A0A6A4AHD7"/>
<evidence type="ECO:0000313" key="2">
    <source>
        <dbReference type="EMBL" id="KAE9258546.1"/>
    </source>
</evidence>
<sequence>KEVHELRVQQAAHAHAFKTAKLGTPTQPKDSDK</sequence>
<reference evidence="2 3" key="1">
    <citation type="submission" date="2018-08" db="EMBL/GenBank/DDBJ databases">
        <title>Genomic investigation of the strawberry pathogen Phytophthora fragariae indicates pathogenicity is determined by transcriptional variation in three key races.</title>
        <authorList>
            <person name="Adams T.M."/>
            <person name="Armitage A.D."/>
            <person name="Sobczyk M.K."/>
            <person name="Bates H.J."/>
            <person name="Dunwell J.M."/>
            <person name="Nellist C.F."/>
            <person name="Harrison R.J."/>
        </authorList>
    </citation>
    <scope>NUCLEOTIDE SEQUENCE [LARGE SCALE GENOMIC DNA]</scope>
    <source>
        <strain evidence="2 3">SCRP333</strain>
    </source>
</reference>
<name>A0A6A4AHD7_9STRA</name>
<evidence type="ECO:0000313" key="3">
    <source>
        <dbReference type="Proteomes" id="UP000434957"/>
    </source>
</evidence>
<keyword evidence="3" id="KW-1185">Reference proteome</keyword>
<feature type="region of interest" description="Disordered" evidence="1">
    <location>
        <begin position="1"/>
        <end position="33"/>
    </location>
</feature>
<protein>
    <submittedName>
        <fullName evidence="2">Uncharacterized protein</fullName>
    </submittedName>
</protein>
<dbReference type="EMBL" id="QXFT01013494">
    <property type="protein sequence ID" value="KAE9258546.1"/>
    <property type="molecule type" value="Genomic_DNA"/>
</dbReference>
<comment type="caution">
    <text evidence="2">The sequence shown here is derived from an EMBL/GenBank/DDBJ whole genome shotgun (WGS) entry which is preliminary data.</text>
</comment>
<dbReference type="Proteomes" id="UP000434957">
    <property type="component" value="Unassembled WGS sequence"/>
</dbReference>